<dbReference type="Proteomes" id="UP001056716">
    <property type="component" value="Chromosome"/>
</dbReference>
<name>A0AAE9RZJ7_9GAMM</name>
<dbReference type="RefSeq" id="WP_252219083.1">
    <property type="nucleotide sequence ID" value="NZ_CP098732.1"/>
</dbReference>
<keyword evidence="2" id="KW-0472">Membrane</keyword>
<comment type="subcellular location">
    <subcellularLocation>
        <location evidence="1">Cell outer membrane</location>
    </subcellularLocation>
</comment>
<evidence type="ECO:0000256" key="3">
    <source>
        <dbReference type="ARBA" id="ARBA00023237"/>
    </source>
</evidence>
<organism evidence="4 5">
    <name type="scientific">Acinetobacter tibetensis</name>
    <dbReference type="NCBI Taxonomy" id="2943497"/>
    <lineage>
        <taxon>Bacteria</taxon>
        <taxon>Pseudomonadati</taxon>
        <taxon>Pseudomonadota</taxon>
        <taxon>Gammaproteobacteria</taxon>
        <taxon>Moraxellales</taxon>
        <taxon>Moraxellaceae</taxon>
        <taxon>Acinetobacter</taxon>
    </lineage>
</organism>
<dbReference type="EMBL" id="CP098732">
    <property type="protein sequence ID" value="USE82234.1"/>
    <property type="molecule type" value="Genomic_DNA"/>
</dbReference>
<dbReference type="KEGG" id="atz:M5E07_10465"/>
<dbReference type="SUPFAM" id="SSF56935">
    <property type="entry name" value="Porins"/>
    <property type="match status" value="1"/>
</dbReference>
<evidence type="ECO:0000256" key="2">
    <source>
        <dbReference type="ARBA" id="ARBA00023136"/>
    </source>
</evidence>
<dbReference type="AlphaFoldDB" id="A0AAE9RZJ7"/>
<accession>A0AAE9RZJ7</accession>
<dbReference type="GO" id="GO:0009279">
    <property type="term" value="C:cell outer membrane"/>
    <property type="evidence" value="ECO:0007669"/>
    <property type="project" value="UniProtKB-SubCell"/>
</dbReference>
<protein>
    <submittedName>
        <fullName evidence="4">TonB-dependent receptor</fullName>
    </submittedName>
</protein>
<evidence type="ECO:0000313" key="5">
    <source>
        <dbReference type="Proteomes" id="UP001056716"/>
    </source>
</evidence>
<keyword evidence="3" id="KW-0998">Cell outer membrane</keyword>
<evidence type="ECO:0000256" key="1">
    <source>
        <dbReference type="ARBA" id="ARBA00004442"/>
    </source>
</evidence>
<keyword evidence="5" id="KW-1185">Reference proteome</keyword>
<keyword evidence="4" id="KW-0675">Receptor</keyword>
<proteinExistence type="predicted"/>
<sequence>MDSTNEEQYYPEHKVGSYTLMDAIASSLLNGQLDIQVNMTNLTNEKHLSTCSFYCYSGTERAVDLCVSYKCSFEIFLVIKPRGI</sequence>
<reference evidence="4" key="1">
    <citation type="submission" date="2022-06" db="EMBL/GenBank/DDBJ databases">
        <title>Isolation, identification and characterization of iprodione-degrading strains in Lhasa, Tibet.</title>
        <authorList>
            <person name="Pan H."/>
        </authorList>
    </citation>
    <scope>NUCLEOTIDE SEQUENCE</scope>
    <source>
        <strain evidence="4">Y-23</strain>
    </source>
</reference>
<gene>
    <name evidence="4" type="ORF">M5E07_10465</name>
</gene>
<evidence type="ECO:0000313" key="4">
    <source>
        <dbReference type="EMBL" id="USE82234.1"/>
    </source>
</evidence>
<dbReference type="Gene3D" id="2.40.170.20">
    <property type="entry name" value="TonB-dependent receptor, beta-barrel domain"/>
    <property type="match status" value="1"/>
</dbReference>
<dbReference type="InterPro" id="IPR036942">
    <property type="entry name" value="Beta-barrel_TonB_sf"/>
</dbReference>